<accession>B4VVT8</accession>
<dbReference type="RefSeq" id="WP_006102616.1">
    <property type="nucleotide sequence ID" value="NZ_DS989855.1"/>
</dbReference>
<gene>
    <name evidence="3" type="ORF">MC7420_5732</name>
</gene>
<evidence type="ECO:0000313" key="3">
    <source>
        <dbReference type="EMBL" id="EDX73852.1"/>
    </source>
</evidence>
<feature type="compositionally biased region" description="Low complexity" evidence="1">
    <location>
        <begin position="39"/>
        <end position="56"/>
    </location>
</feature>
<dbReference type="PROSITE" id="PS51257">
    <property type="entry name" value="PROKAR_LIPOPROTEIN"/>
    <property type="match status" value="1"/>
</dbReference>
<evidence type="ECO:0000313" key="4">
    <source>
        <dbReference type="Proteomes" id="UP000003835"/>
    </source>
</evidence>
<keyword evidence="2" id="KW-0732">Signal</keyword>
<sequence>MDWMVKSGKISLVSLAGMVILLTACTSNRPEATVTAANPSPDKTTSSSTEPSPDSPGNSTPQQNFSSPQTPAANREDYRSIDLSQQTDRTSLTGSDPKAIALSAFGNRDSNTDSASVDVSYPKPDQAIVILTQTRLKDDSVRGIRYRVEFQKNPSAQANEQWQMIWAGSQFKCYPERGHQDWSPELCL</sequence>
<dbReference type="eggNOG" id="ENOG5032XPM">
    <property type="taxonomic scope" value="Bacteria"/>
</dbReference>
<feature type="chain" id="PRO_5002827658" description="Lipoprotein" evidence="2">
    <location>
        <begin position="30"/>
        <end position="188"/>
    </location>
</feature>
<name>B4VVT8_9CYAN</name>
<feature type="signal peptide" evidence="2">
    <location>
        <begin position="1"/>
        <end position="29"/>
    </location>
</feature>
<feature type="compositionally biased region" description="Polar residues" evidence="1">
    <location>
        <begin position="57"/>
        <end position="72"/>
    </location>
</feature>
<dbReference type="HOGENOM" id="CLU_1658809_0_0_3"/>
<keyword evidence="4" id="KW-1185">Reference proteome</keyword>
<protein>
    <recommendedName>
        <fullName evidence="5">Lipoprotein</fullName>
    </recommendedName>
</protein>
<dbReference type="Proteomes" id="UP000003835">
    <property type="component" value="Unassembled WGS sequence"/>
</dbReference>
<dbReference type="EMBL" id="DS989855">
    <property type="protein sequence ID" value="EDX73852.1"/>
    <property type="molecule type" value="Genomic_DNA"/>
</dbReference>
<evidence type="ECO:0000256" key="2">
    <source>
        <dbReference type="SAM" id="SignalP"/>
    </source>
</evidence>
<reference evidence="3 4" key="1">
    <citation type="submission" date="2008-07" db="EMBL/GenBank/DDBJ databases">
        <authorList>
            <person name="Tandeau de Marsac N."/>
            <person name="Ferriera S."/>
            <person name="Johnson J."/>
            <person name="Kravitz S."/>
            <person name="Beeson K."/>
            <person name="Sutton G."/>
            <person name="Rogers Y.-H."/>
            <person name="Friedman R."/>
            <person name="Frazier M."/>
            <person name="Venter J.C."/>
        </authorList>
    </citation>
    <scope>NUCLEOTIDE SEQUENCE [LARGE SCALE GENOMIC DNA]</scope>
    <source>
        <strain evidence="3 4">PCC 7420</strain>
    </source>
</reference>
<dbReference type="OrthoDB" id="8550003at2"/>
<feature type="region of interest" description="Disordered" evidence="1">
    <location>
        <begin position="32"/>
        <end position="76"/>
    </location>
</feature>
<evidence type="ECO:0008006" key="5">
    <source>
        <dbReference type="Google" id="ProtNLM"/>
    </source>
</evidence>
<proteinExistence type="predicted"/>
<evidence type="ECO:0000256" key="1">
    <source>
        <dbReference type="SAM" id="MobiDB-lite"/>
    </source>
</evidence>
<organism evidence="3 4">
    <name type="scientific">Coleofasciculus chthonoplastes PCC 7420</name>
    <dbReference type="NCBI Taxonomy" id="118168"/>
    <lineage>
        <taxon>Bacteria</taxon>
        <taxon>Bacillati</taxon>
        <taxon>Cyanobacteriota</taxon>
        <taxon>Cyanophyceae</taxon>
        <taxon>Coleofasciculales</taxon>
        <taxon>Coleofasciculaceae</taxon>
        <taxon>Coleofasciculus</taxon>
    </lineage>
</organism>
<dbReference type="AlphaFoldDB" id="B4VVT8"/>